<comment type="caution">
    <text evidence="7">The sequence shown here is derived from an EMBL/GenBank/DDBJ whole genome shotgun (WGS) entry which is preliminary data.</text>
</comment>
<dbReference type="InterPro" id="IPR053924">
    <property type="entry name" value="RecX_HTH_2nd"/>
</dbReference>
<organism evidence="7 8">
    <name type="scientific">Parasediminibacterium paludis</name>
    <dbReference type="NCBI Taxonomy" id="908966"/>
    <lineage>
        <taxon>Bacteria</taxon>
        <taxon>Pseudomonadati</taxon>
        <taxon>Bacteroidota</taxon>
        <taxon>Chitinophagia</taxon>
        <taxon>Chitinophagales</taxon>
        <taxon>Chitinophagaceae</taxon>
        <taxon>Parasediminibacterium</taxon>
    </lineage>
</organism>
<protein>
    <recommendedName>
        <fullName evidence="3">Regulatory protein RecX</fullName>
    </recommendedName>
</protein>
<reference evidence="8" key="1">
    <citation type="journal article" date="2019" name="Int. J. Syst. Evol. Microbiol.">
        <title>The Global Catalogue of Microorganisms (GCM) 10K type strain sequencing project: providing services to taxonomists for standard genome sequencing and annotation.</title>
        <authorList>
            <consortium name="The Broad Institute Genomics Platform"/>
            <consortium name="The Broad Institute Genome Sequencing Center for Infectious Disease"/>
            <person name="Wu L."/>
            <person name="Ma J."/>
        </authorList>
    </citation>
    <scope>NUCLEOTIDE SEQUENCE [LARGE SCALE GENOMIC DNA]</scope>
    <source>
        <strain evidence="8">CECT 8010</strain>
    </source>
</reference>
<dbReference type="Pfam" id="PF02631">
    <property type="entry name" value="RecX_HTH2"/>
    <property type="match status" value="1"/>
</dbReference>
<dbReference type="RefSeq" id="WP_379013988.1">
    <property type="nucleotide sequence ID" value="NZ_JBHSDC010000019.1"/>
</dbReference>
<dbReference type="Proteomes" id="UP001595906">
    <property type="component" value="Unassembled WGS sequence"/>
</dbReference>
<name>A0ABV8PYA4_9BACT</name>
<evidence type="ECO:0000313" key="7">
    <source>
        <dbReference type="EMBL" id="MFC4232220.1"/>
    </source>
</evidence>
<dbReference type="InterPro" id="IPR003783">
    <property type="entry name" value="Regulatory_RecX"/>
</dbReference>
<dbReference type="InterPro" id="IPR036388">
    <property type="entry name" value="WH-like_DNA-bd_sf"/>
</dbReference>
<keyword evidence="8" id="KW-1185">Reference proteome</keyword>
<evidence type="ECO:0000313" key="8">
    <source>
        <dbReference type="Proteomes" id="UP001595906"/>
    </source>
</evidence>
<dbReference type="InterPro" id="IPR053925">
    <property type="entry name" value="RecX_HTH_3rd"/>
</dbReference>
<evidence type="ECO:0000256" key="4">
    <source>
        <dbReference type="ARBA" id="ARBA00022490"/>
    </source>
</evidence>
<dbReference type="EMBL" id="JBHSDC010000019">
    <property type="protein sequence ID" value="MFC4232220.1"/>
    <property type="molecule type" value="Genomic_DNA"/>
</dbReference>
<proteinExistence type="inferred from homology"/>
<evidence type="ECO:0000256" key="1">
    <source>
        <dbReference type="ARBA" id="ARBA00004496"/>
    </source>
</evidence>
<comment type="subcellular location">
    <subcellularLocation>
        <location evidence="1">Cytoplasm</location>
    </subcellularLocation>
</comment>
<dbReference type="PANTHER" id="PTHR33602:SF1">
    <property type="entry name" value="REGULATORY PROTEIN RECX FAMILY PROTEIN"/>
    <property type="match status" value="1"/>
</dbReference>
<evidence type="ECO:0000256" key="2">
    <source>
        <dbReference type="ARBA" id="ARBA00009695"/>
    </source>
</evidence>
<dbReference type="Gene3D" id="1.10.10.10">
    <property type="entry name" value="Winged helix-like DNA-binding domain superfamily/Winged helix DNA-binding domain"/>
    <property type="match status" value="2"/>
</dbReference>
<feature type="domain" description="RecX second three-helical" evidence="5">
    <location>
        <begin position="58"/>
        <end position="99"/>
    </location>
</feature>
<gene>
    <name evidence="7" type="ORF">ACFOW1_09980</name>
</gene>
<dbReference type="PANTHER" id="PTHR33602">
    <property type="entry name" value="REGULATORY PROTEIN RECX FAMILY PROTEIN"/>
    <property type="match status" value="1"/>
</dbReference>
<accession>A0ABV8PYA4</accession>
<feature type="domain" description="RecX third three-helical" evidence="6">
    <location>
        <begin position="106"/>
        <end position="152"/>
    </location>
</feature>
<dbReference type="Pfam" id="PF21981">
    <property type="entry name" value="RecX_HTH3"/>
    <property type="match status" value="1"/>
</dbReference>
<evidence type="ECO:0000259" key="6">
    <source>
        <dbReference type="Pfam" id="PF21981"/>
    </source>
</evidence>
<keyword evidence="4" id="KW-0963">Cytoplasm</keyword>
<evidence type="ECO:0000259" key="5">
    <source>
        <dbReference type="Pfam" id="PF02631"/>
    </source>
</evidence>
<evidence type="ECO:0000256" key="3">
    <source>
        <dbReference type="ARBA" id="ARBA00018111"/>
    </source>
</evidence>
<sequence length="162" mass="19113">MTFKKQVTTEEALQKLKHFCGYQERSHYETQQKLYSLGLYKKDVDILLSQLIEENYLNEERYAIAFVSGRFKIKQWGRIKIKYEMQQHKVSSYNITKAMQSIDETDYLATLQALAEKKWNSLKSEQYLNRQAKTTSFLLQRGFEPKLIAAAIAKIRDNSKNK</sequence>
<comment type="similarity">
    <text evidence="2">Belongs to the RecX family.</text>
</comment>